<keyword evidence="3" id="KW-0547">Nucleotide-binding</keyword>
<dbReference type="EMBL" id="DVHM01000008">
    <property type="protein sequence ID" value="HIR69769.1"/>
    <property type="molecule type" value="Genomic_DNA"/>
</dbReference>
<name>A0A9D1JAA6_9FIRM</name>
<comment type="caution">
    <text evidence="6">The sequence shown here is derived from an EMBL/GenBank/DDBJ whole genome shotgun (WGS) entry which is preliminary data.</text>
</comment>
<dbReference type="GO" id="GO:0016887">
    <property type="term" value="F:ATP hydrolysis activity"/>
    <property type="evidence" value="ECO:0007669"/>
    <property type="project" value="InterPro"/>
</dbReference>
<dbReference type="AlphaFoldDB" id="A0A9D1JAA6"/>
<gene>
    <name evidence="6" type="ORF">IAA55_00625</name>
</gene>
<dbReference type="PANTHER" id="PTHR43335:SF2">
    <property type="entry name" value="ABC TRANSPORTER, ATP-BINDING PROTEIN"/>
    <property type="match status" value="1"/>
</dbReference>
<keyword evidence="2" id="KW-0813">Transport</keyword>
<organism evidence="6 7">
    <name type="scientific">Candidatus Pullilachnospira gallistercoris</name>
    <dbReference type="NCBI Taxonomy" id="2840911"/>
    <lineage>
        <taxon>Bacteria</taxon>
        <taxon>Bacillati</taxon>
        <taxon>Bacillota</taxon>
        <taxon>Clostridia</taxon>
        <taxon>Lachnospirales</taxon>
        <taxon>Lachnospiraceae</taxon>
        <taxon>Lachnospiraceae incertae sedis</taxon>
        <taxon>Candidatus Pullilachnospira</taxon>
    </lineage>
</organism>
<reference evidence="6" key="2">
    <citation type="journal article" date="2021" name="PeerJ">
        <title>Extensive microbial diversity within the chicken gut microbiome revealed by metagenomics and culture.</title>
        <authorList>
            <person name="Gilroy R."/>
            <person name="Ravi A."/>
            <person name="Getino M."/>
            <person name="Pursley I."/>
            <person name="Horton D.L."/>
            <person name="Alikhan N.F."/>
            <person name="Baker D."/>
            <person name="Gharbi K."/>
            <person name="Hall N."/>
            <person name="Watson M."/>
            <person name="Adriaenssens E.M."/>
            <person name="Foster-Nyarko E."/>
            <person name="Jarju S."/>
            <person name="Secka A."/>
            <person name="Antonio M."/>
            <person name="Oren A."/>
            <person name="Chaudhuri R.R."/>
            <person name="La Ragione R."/>
            <person name="Hildebrand F."/>
            <person name="Pallen M.J."/>
        </authorList>
    </citation>
    <scope>NUCLEOTIDE SEQUENCE</scope>
    <source>
        <strain evidence="6">ChiSjej5B23-6657</strain>
    </source>
</reference>
<evidence type="ECO:0000256" key="1">
    <source>
        <dbReference type="ARBA" id="ARBA00005417"/>
    </source>
</evidence>
<dbReference type="InterPro" id="IPR027417">
    <property type="entry name" value="P-loop_NTPase"/>
</dbReference>
<dbReference type="PANTHER" id="PTHR43335">
    <property type="entry name" value="ABC TRANSPORTER, ATP-BINDING PROTEIN"/>
    <property type="match status" value="1"/>
</dbReference>
<dbReference type="GO" id="GO:0005524">
    <property type="term" value="F:ATP binding"/>
    <property type="evidence" value="ECO:0007669"/>
    <property type="project" value="UniProtKB-KW"/>
</dbReference>
<dbReference type="CDD" id="cd03264">
    <property type="entry name" value="ABC_drug_resistance_like"/>
    <property type="match status" value="1"/>
</dbReference>
<dbReference type="PROSITE" id="PS50893">
    <property type="entry name" value="ABC_TRANSPORTER_2"/>
    <property type="match status" value="1"/>
</dbReference>
<dbReference type="SUPFAM" id="SSF52540">
    <property type="entry name" value="P-loop containing nucleoside triphosphate hydrolases"/>
    <property type="match status" value="1"/>
</dbReference>
<keyword evidence="4 6" id="KW-0067">ATP-binding</keyword>
<reference evidence="6" key="1">
    <citation type="submission" date="2020-10" db="EMBL/GenBank/DDBJ databases">
        <authorList>
            <person name="Gilroy R."/>
        </authorList>
    </citation>
    <scope>NUCLEOTIDE SEQUENCE</scope>
    <source>
        <strain evidence="6">ChiSjej5B23-6657</strain>
    </source>
</reference>
<feature type="domain" description="ABC transporter" evidence="5">
    <location>
        <begin position="2"/>
        <end position="230"/>
    </location>
</feature>
<evidence type="ECO:0000259" key="5">
    <source>
        <dbReference type="PROSITE" id="PS50893"/>
    </source>
</evidence>
<accession>A0A9D1JAA6</accession>
<evidence type="ECO:0000256" key="3">
    <source>
        <dbReference type="ARBA" id="ARBA00022741"/>
    </source>
</evidence>
<comment type="similarity">
    <text evidence="1">Belongs to the ABC transporter superfamily.</text>
</comment>
<evidence type="ECO:0000313" key="6">
    <source>
        <dbReference type="EMBL" id="HIR69769.1"/>
    </source>
</evidence>
<dbReference type="Gene3D" id="3.40.50.300">
    <property type="entry name" value="P-loop containing nucleotide triphosphate hydrolases"/>
    <property type="match status" value="1"/>
</dbReference>
<evidence type="ECO:0000256" key="4">
    <source>
        <dbReference type="ARBA" id="ARBA00022840"/>
    </source>
</evidence>
<protein>
    <submittedName>
        <fullName evidence="6">ABC transporter ATP-binding protein</fullName>
    </submittedName>
</protein>
<dbReference type="InterPro" id="IPR017871">
    <property type="entry name" value="ABC_transporter-like_CS"/>
</dbReference>
<dbReference type="SMART" id="SM00382">
    <property type="entry name" value="AAA"/>
    <property type="match status" value="1"/>
</dbReference>
<dbReference type="PROSITE" id="PS00211">
    <property type="entry name" value="ABC_TRANSPORTER_1"/>
    <property type="match status" value="1"/>
</dbReference>
<proteinExistence type="inferred from homology"/>
<sequence>MLSLVNIRKDYGKFTAIEDLNLELEEGLYAMLAPNGAGKTTIIRMMTTLLFPTSGEILYDGENILEMGESYRKMVGYLPQQFGYYKSNTPVQYLSYLAALKKIPRQEAKRQIPKLLELVGLSEEANKKMKKFSGGMIQRVGIAQALLGDPKILILDEPTAGLDPKERVRFRNLLSSMSRNRIVVLSTHIVSDVESVANQVMLLKDHRLLLMDTVPNICSRYQGKIYEKKIREWEYEEFARRHMVLSVRQEQDDSIVVRFCREKDLADEPEARACAPNMEDVFLLTYR</sequence>
<dbReference type="Proteomes" id="UP000823912">
    <property type="component" value="Unassembled WGS sequence"/>
</dbReference>
<dbReference type="Pfam" id="PF00005">
    <property type="entry name" value="ABC_tran"/>
    <property type="match status" value="1"/>
</dbReference>
<dbReference type="InterPro" id="IPR003439">
    <property type="entry name" value="ABC_transporter-like_ATP-bd"/>
</dbReference>
<evidence type="ECO:0000256" key="2">
    <source>
        <dbReference type="ARBA" id="ARBA00022448"/>
    </source>
</evidence>
<evidence type="ECO:0000313" key="7">
    <source>
        <dbReference type="Proteomes" id="UP000823912"/>
    </source>
</evidence>
<dbReference type="InterPro" id="IPR003593">
    <property type="entry name" value="AAA+_ATPase"/>
</dbReference>